<evidence type="ECO:0000256" key="1">
    <source>
        <dbReference type="ARBA" id="ARBA00010879"/>
    </source>
</evidence>
<keyword evidence="8" id="KW-1185">Reference proteome</keyword>
<dbReference type="AlphaFoldDB" id="A0A8J4L9E0"/>
<evidence type="ECO:0000313" key="7">
    <source>
        <dbReference type="EMBL" id="KAF1667774.1"/>
    </source>
</evidence>
<dbReference type="InterPro" id="IPR000477">
    <property type="entry name" value="RT_dom"/>
</dbReference>
<sequence>IAEDSQHLFAFTWKGQRLTWTCLPQGFTVSPMIFSRLLRDDLKDIILPGGSILVQYIDDLLL</sequence>
<evidence type="ECO:0000256" key="2">
    <source>
        <dbReference type="ARBA" id="ARBA00012180"/>
    </source>
</evidence>
<dbReference type="Gene3D" id="3.10.10.10">
    <property type="entry name" value="HIV Type 1 Reverse Transcriptase, subunit A, domain 1"/>
    <property type="match status" value="1"/>
</dbReference>
<evidence type="ECO:0000313" key="8">
    <source>
        <dbReference type="Proteomes" id="UP000751161"/>
    </source>
</evidence>
<proteinExistence type="inferred from homology"/>
<evidence type="ECO:0000313" key="4">
    <source>
        <dbReference type="EMBL" id="KAF1657756.1"/>
    </source>
</evidence>
<dbReference type="SUPFAM" id="SSF56672">
    <property type="entry name" value="DNA/RNA polymerases"/>
    <property type="match status" value="1"/>
</dbReference>
<dbReference type="EMBL" id="VULM01004583">
    <property type="protein sequence ID" value="KAF1665458.1"/>
    <property type="molecule type" value="Genomic_DNA"/>
</dbReference>
<feature type="non-terminal residue" evidence="4">
    <location>
        <position position="62"/>
    </location>
</feature>
<dbReference type="EC" id="3.1.26.4" evidence="2"/>
<accession>A0A8J4L9E0</accession>
<evidence type="ECO:0000313" key="5">
    <source>
        <dbReference type="EMBL" id="KAF1664237.1"/>
    </source>
</evidence>
<gene>
    <name evidence="5" type="ORF">FQA23_0000785</name>
    <name evidence="7" type="ORF">FQA23_0000786</name>
    <name evidence="4" type="ORF">FQA23_0001180</name>
    <name evidence="6" type="ORF">FQA23_0001181</name>
</gene>
<protein>
    <recommendedName>
        <fullName evidence="2">ribonuclease H</fullName>
        <ecNumber evidence="2">3.1.26.4</ecNumber>
    </recommendedName>
</protein>
<evidence type="ECO:0000313" key="6">
    <source>
        <dbReference type="EMBL" id="KAF1665458.1"/>
    </source>
</evidence>
<reference evidence="4" key="1">
    <citation type="journal article" date="2019" name="Gigascience">
        <title>High-coverage genomes to elucidate the evolution of penguins.</title>
        <authorList>
            <person name="Pan H."/>
            <person name="Cole T.L."/>
            <person name="Bi X."/>
            <person name="Fang M."/>
            <person name="Zhou C."/>
            <person name="Yang Z."/>
            <person name="Ksepka D.T."/>
            <person name="Hart T."/>
            <person name="Bouzat J.L."/>
            <person name="Argilla L.S."/>
            <person name="Bertelsen M.F."/>
            <person name="Boersma P.D."/>
            <person name="Bost C.A."/>
            <person name="Cherel Y."/>
            <person name="Dann P."/>
            <person name="Fiddaman S.R."/>
            <person name="Howard P."/>
            <person name="Labuschagne K."/>
            <person name="Mattern T."/>
            <person name="Miller G."/>
            <person name="Parker P."/>
            <person name="Phillips R.A."/>
            <person name="Quillfeldt P."/>
            <person name="Ryan P.G."/>
            <person name="Taylor H."/>
            <person name="Thompson D.R."/>
            <person name="Young M.J."/>
            <person name="Ellegaard M.R."/>
            <person name="Gilbert M.T.P."/>
            <person name="Sinding M.S."/>
            <person name="Pacheco G."/>
            <person name="Shepherd L.D."/>
            <person name="Tennyson A.J.D."/>
            <person name="Grosser S."/>
            <person name="Kay E."/>
            <person name="Nupen L.J."/>
            <person name="Ellenberg U."/>
            <person name="Houston D.M."/>
            <person name="Reeve A.H."/>
            <person name="Johnson K."/>
            <person name="Masello J.F."/>
            <person name="Stracke T."/>
            <person name="McKinlay B."/>
            <person name="Borboroglu P.G."/>
            <person name="Zhang D.X."/>
            <person name="Zhang G."/>
        </authorList>
    </citation>
    <scope>NUCLEOTIDE SEQUENCE</scope>
    <source>
        <strain evidence="4">KP FORT 001</strain>
    </source>
</reference>
<dbReference type="EMBL" id="VULM01001876">
    <property type="protein sequence ID" value="KAF1667774.1"/>
    <property type="molecule type" value="Genomic_DNA"/>
</dbReference>
<feature type="domain" description="Reverse transcriptase" evidence="3">
    <location>
        <begin position="1"/>
        <end position="62"/>
    </location>
</feature>
<dbReference type="PANTHER" id="PTHR33064:SF37">
    <property type="entry name" value="RIBONUCLEASE H"/>
    <property type="match status" value="1"/>
</dbReference>
<evidence type="ECO:0000259" key="3">
    <source>
        <dbReference type="PROSITE" id="PS50878"/>
    </source>
</evidence>
<dbReference type="Proteomes" id="UP000751161">
    <property type="component" value="Unassembled WGS sequence"/>
</dbReference>
<feature type="non-terminal residue" evidence="4">
    <location>
        <position position="1"/>
    </location>
</feature>
<dbReference type="InterPro" id="IPR043502">
    <property type="entry name" value="DNA/RNA_pol_sf"/>
</dbReference>
<comment type="similarity">
    <text evidence="1">Belongs to the beta type-B retroviral polymerase family. HERV class-II K(HML-2) pol subfamily.</text>
</comment>
<organism evidence="4 8">
    <name type="scientific">Aptenodytes patagonicus</name>
    <name type="common">King penguin</name>
    <dbReference type="NCBI Taxonomy" id="9234"/>
    <lineage>
        <taxon>Eukaryota</taxon>
        <taxon>Metazoa</taxon>
        <taxon>Chordata</taxon>
        <taxon>Craniata</taxon>
        <taxon>Vertebrata</taxon>
        <taxon>Euteleostomi</taxon>
        <taxon>Archelosauria</taxon>
        <taxon>Archosauria</taxon>
        <taxon>Dinosauria</taxon>
        <taxon>Saurischia</taxon>
        <taxon>Theropoda</taxon>
        <taxon>Coelurosauria</taxon>
        <taxon>Aves</taxon>
        <taxon>Neognathae</taxon>
        <taxon>Neoaves</taxon>
        <taxon>Aequornithes</taxon>
        <taxon>Sphenisciformes</taxon>
        <taxon>Spheniscidae</taxon>
        <taxon>Aptenodytes</taxon>
    </lineage>
</organism>
<comment type="caution">
    <text evidence="4">The sequence shown here is derived from an EMBL/GenBank/DDBJ whole genome shotgun (WGS) entry which is preliminary data.</text>
</comment>
<dbReference type="InterPro" id="IPR043128">
    <property type="entry name" value="Rev_trsase/Diguanyl_cyclase"/>
</dbReference>
<dbReference type="InterPro" id="IPR051320">
    <property type="entry name" value="Viral_Replic_Matur_Polypro"/>
</dbReference>
<dbReference type="PROSITE" id="PS50878">
    <property type="entry name" value="RT_POL"/>
    <property type="match status" value="1"/>
</dbReference>
<name>A0A8J4L9E0_APTPA</name>
<dbReference type="GO" id="GO:0004523">
    <property type="term" value="F:RNA-DNA hybrid ribonuclease activity"/>
    <property type="evidence" value="ECO:0007669"/>
    <property type="project" value="UniProtKB-EC"/>
</dbReference>
<dbReference type="Gene3D" id="3.30.70.270">
    <property type="match status" value="1"/>
</dbReference>
<dbReference type="EMBL" id="VULM01011687">
    <property type="protein sequence ID" value="KAF1657756.1"/>
    <property type="molecule type" value="Genomic_DNA"/>
</dbReference>
<dbReference type="PANTHER" id="PTHR33064">
    <property type="entry name" value="POL PROTEIN"/>
    <property type="match status" value="1"/>
</dbReference>
<dbReference type="EMBL" id="VULM01006115">
    <property type="protein sequence ID" value="KAF1664237.1"/>
    <property type="molecule type" value="Genomic_DNA"/>
</dbReference>
<dbReference type="Pfam" id="PF00078">
    <property type="entry name" value="RVT_1"/>
    <property type="match status" value="1"/>
</dbReference>